<name>A0A085G819_EWIA3</name>
<dbReference type="GeneID" id="78382866"/>
<dbReference type="AlphaFoldDB" id="A0A085G819"/>
<comment type="caution">
    <text evidence="1">The sequence shown here is derived from an EMBL/GenBank/DDBJ whole genome shotgun (WGS) entry which is preliminary data.</text>
</comment>
<reference evidence="1 2" key="1">
    <citation type="submission" date="2014-05" db="EMBL/GenBank/DDBJ databases">
        <title>ATOL: Assembling a taxonomically balanced genome-scale reconstruction of the evolutionary history of the Enterobacteriaceae.</title>
        <authorList>
            <person name="Plunkett G.III."/>
            <person name="Neeno-Eckwall E.C."/>
            <person name="Glasner J.D."/>
            <person name="Perna N.T."/>
        </authorList>
    </citation>
    <scope>NUCLEOTIDE SEQUENCE [LARGE SCALE GENOMIC DNA]</scope>
    <source>
        <strain evidence="1 2">ATCC 33852</strain>
    </source>
</reference>
<dbReference type="OrthoDB" id="4035381at2"/>
<gene>
    <name evidence="1" type="ORF">GEAM_2647</name>
</gene>
<accession>A0A085G819</accession>
<proteinExistence type="predicted"/>
<organism evidence="1 2">
    <name type="scientific">Ewingella americana (strain ATCC 33852 / DSM 4580 / CCUG 14506 / JCM 5911 / LMG 7869 / NCTC 12157 / CDC 1468-78)</name>
    <dbReference type="NCBI Taxonomy" id="910964"/>
    <lineage>
        <taxon>Bacteria</taxon>
        <taxon>Pseudomonadati</taxon>
        <taxon>Pseudomonadota</taxon>
        <taxon>Gammaproteobacteria</taxon>
        <taxon>Enterobacterales</taxon>
        <taxon>Yersiniaceae</taxon>
        <taxon>Ewingella</taxon>
    </lineage>
</organism>
<dbReference type="STRING" id="910964.GEAM_2647"/>
<evidence type="ECO:0000313" key="1">
    <source>
        <dbReference type="EMBL" id="KFC79864.1"/>
    </source>
</evidence>
<protein>
    <submittedName>
        <fullName evidence="1">Uncharacterized protein</fullName>
    </submittedName>
</protein>
<keyword evidence="2" id="KW-1185">Reference proteome</keyword>
<dbReference type="Proteomes" id="UP000028640">
    <property type="component" value="Unassembled WGS sequence"/>
</dbReference>
<dbReference type="EMBL" id="JMPJ01000063">
    <property type="protein sequence ID" value="KFC79864.1"/>
    <property type="molecule type" value="Genomic_DNA"/>
</dbReference>
<dbReference type="eggNOG" id="ENOG502ZB19">
    <property type="taxonomic scope" value="Bacteria"/>
</dbReference>
<sequence length="275" mass="31690">MATSSSATHPVFSLYYIGIDTEVGVTNEQFEAFVREQGVKIPCYPGWRWTLLRGLRGERVGQYLMLYEMDSQAHRDRYVTATGQKTEAAKAFWQQHPEALEILAAWRKLGTFSQLPTLFTDYQLLAENTKSDVPHGPRYRDQPGEEPIARIIGIHNLALREGVMPEQFEQFIAENHHRIEDYPDWKFHLLKGERGNRLDQYVVMMEIASMDALDVFYPEPDIATDEAAKFAKAHRDTKQMYEEWKQLASFSGSPQIYTDYLCVAESLPAEESRSL</sequence>
<evidence type="ECO:0000313" key="2">
    <source>
        <dbReference type="Proteomes" id="UP000028640"/>
    </source>
</evidence>
<dbReference type="RefSeq" id="WP_034792225.1">
    <property type="nucleotide sequence ID" value="NZ_JMPJ01000063.1"/>
</dbReference>